<dbReference type="InterPro" id="IPR036388">
    <property type="entry name" value="WH-like_DNA-bd_sf"/>
</dbReference>
<keyword evidence="8" id="KW-1185">Reference proteome</keyword>
<dbReference type="Gene3D" id="1.10.1740.10">
    <property type="match status" value="1"/>
</dbReference>
<dbReference type="Pfam" id="PF04542">
    <property type="entry name" value="Sigma70_r2"/>
    <property type="match status" value="1"/>
</dbReference>
<dbReference type="InterPro" id="IPR039425">
    <property type="entry name" value="RNA_pol_sigma-70-like"/>
</dbReference>
<dbReference type="InterPro" id="IPR013325">
    <property type="entry name" value="RNA_pol_sigma_r2"/>
</dbReference>
<dbReference type="AlphaFoldDB" id="A0A5B8YJF4"/>
<dbReference type="InterPro" id="IPR007627">
    <property type="entry name" value="RNA_pol_sigma70_r2"/>
</dbReference>
<evidence type="ECO:0000259" key="6">
    <source>
        <dbReference type="Pfam" id="PF08281"/>
    </source>
</evidence>
<feature type="domain" description="RNA polymerase sigma-70 region 2" evidence="5">
    <location>
        <begin position="21"/>
        <end position="81"/>
    </location>
</feature>
<dbReference type="SUPFAM" id="SSF88659">
    <property type="entry name" value="Sigma3 and sigma4 domains of RNA polymerase sigma factors"/>
    <property type="match status" value="1"/>
</dbReference>
<protein>
    <submittedName>
        <fullName evidence="7">RNA polymerase sigma factor</fullName>
    </submittedName>
</protein>
<organism evidence="7 8">
    <name type="scientific">Antarcticibacterium arcticum</name>
    <dbReference type="NCBI Taxonomy" id="2585771"/>
    <lineage>
        <taxon>Bacteria</taxon>
        <taxon>Pseudomonadati</taxon>
        <taxon>Bacteroidota</taxon>
        <taxon>Flavobacteriia</taxon>
        <taxon>Flavobacteriales</taxon>
        <taxon>Flavobacteriaceae</taxon>
        <taxon>Antarcticibacterium</taxon>
    </lineage>
</organism>
<dbReference type="OrthoDB" id="1056775at2"/>
<dbReference type="Gene3D" id="1.10.10.10">
    <property type="entry name" value="Winged helix-like DNA-binding domain superfamily/Winged helix DNA-binding domain"/>
    <property type="match status" value="1"/>
</dbReference>
<dbReference type="PANTHER" id="PTHR43133:SF46">
    <property type="entry name" value="RNA POLYMERASE SIGMA-70 FACTOR ECF SUBFAMILY"/>
    <property type="match status" value="1"/>
</dbReference>
<comment type="similarity">
    <text evidence="1">Belongs to the sigma-70 factor family. ECF subfamily.</text>
</comment>
<feature type="domain" description="RNA polymerase sigma factor 70 region 4 type 2" evidence="6">
    <location>
        <begin position="114"/>
        <end position="164"/>
    </location>
</feature>
<evidence type="ECO:0000256" key="2">
    <source>
        <dbReference type="ARBA" id="ARBA00023015"/>
    </source>
</evidence>
<accession>A0A5B8YJF4</accession>
<evidence type="ECO:0000313" key="7">
    <source>
        <dbReference type="EMBL" id="QED37855.1"/>
    </source>
</evidence>
<dbReference type="Pfam" id="PF08281">
    <property type="entry name" value="Sigma70_r4_2"/>
    <property type="match status" value="1"/>
</dbReference>
<dbReference type="GO" id="GO:0006352">
    <property type="term" value="P:DNA-templated transcription initiation"/>
    <property type="evidence" value="ECO:0007669"/>
    <property type="project" value="InterPro"/>
</dbReference>
<dbReference type="InterPro" id="IPR013324">
    <property type="entry name" value="RNA_pol_sigma_r3/r4-like"/>
</dbReference>
<dbReference type="InterPro" id="IPR013249">
    <property type="entry name" value="RNA_pol_sigma70_r4_t2"/>
</dbReference>
<dbReference type="SUPFAM" id="SSF88946">
    <property type="entry name" value="Sigma2 domain of RNA polymerase sigma factors"/>
    <property type="match status" value="1"/>
</dbReference>
<keyword evidence="2" id="KW-0805">Transcription regulation</keyword>
<dbReference type="NCBIfam" id="TIGR02937">
    <property type="entry name" value="sigma70-ECF"/>
    <property type="match status" value="1"/>
</dbReference>
<name>A0A5B8YJF4_9FLAO</name>
<reference evidence="7 8" key="1">
    <citation type="submission" date="2019-08" db="EMBL/GenBank/DDBJ databases">
        <title>Antarcticibacterium arcticum sp. nov., a bacterium isolated from marine sediment of the Canadian Beaufort Sea.</title>
        <authorList>
            <person name="Lee Y.M."/>
            <person name="Baek K."/>
            <person name="Lee D.-H."/>
            <person name="Shin S.C."/>
            <person name="Jin Y.K."/>
            <person name="Park Y."/>
        </authorList>
    </citation>
    <scope>NUCLEOTIDE SEQUENCE [LARGE SCALE GENOMIC DNA]</scope>
    <source>
        <strain evidence="7 8">PAMC 28998</strain>
    </source>
</reference>
<evidence type="ECO:0000313" key="8">
    <source>
        <dbReference type="Proteomes" id="UP000321954"/>
    </source>
</evidence>
<evidence type="ECO:0000256" key="4">
    <source>
        <dbReference type="ARBA" id="ARBA00023163"/>
    </source>
</evidence>
<dbReference type="PANTHER" id="PTHR43133">
    <property type="entry name" value="RNA POLYMERASE ECF-TYPE SIGMA FACTO"/>
    <property type="match status" value="1"/>
</dbReference>
<evidence type="ECO:0000256" key="1">
    <source>
        <dbReference type="ARBA" id="ARBA00010641"/>
    </source>
</evidence>
<dbReference type="InterPro" id="IPR014284">
    <property type="entry name" value="RNA_pol_sigma-70_dom"/>
</dbReference>
<dbReference type="GO" id="GO:0003677">
    <property type="term" value="F:DNA binding"/>
    <property type="evidence" value="ECO:0007669"/>
    <property type="project" value="InterPro"/>
</dbReference>
<dbReference type="KEGG" id="anp:FK178_09020"/>
<gene>
    <name evidence="7" type="ORF">FK178_09020</name>
</gene>
<dbReference type="RefSeq" id="WP_146833798.1">
    <property type="nucleotide sequence ID" value="NZ_CP042476.1"/>
</dbReference>
<keyword evidence="3" id="KW-0731">Sigma factor</keyword>
<evidence type="ECO:0000259" key="5">
    <source>
        <dbReference type="Pfam" id="PF04542"/>
    </source>
</evidence>
<dbReference type="Proteomes" id="UP000321954">
    <property type="component" value="Chromosome"/>
</dbReference>
<proteinExistence type="inferred from homology"/>
<dbReference type="CDD" id="cd06171">
    <property type="entry name" value="Sigma70_r4"/>
    <property type="match status" value="1"/>
</dbReference>
<keyword evidence="4" id="KW-0804">Transcription</keyword>
<sequence length="180" mass="20898">MSLEKLIHRCTQQDIKAQEWLYREYSGKLFTLCLKYSGSYEEAKDNLQDSFLKIFENISQYSGKGTFEGWITRITINTALKKAAKPGVFLTLIEEVPNEPEIEVDDEIVSGDFLIEIIQELPDRYRHVFNLHSMEGYTHKEIAVMLNISEGTSKSNLARARAKLKERIETYQNSRKTRLL</sequence>
<dbReference type="EMBL" id="CP042476">
    <property type="protein sequence ID" value="QED37855.1"/>
    <property type="molecule type" value="Genomic_DNA"/>
</dbReference>
<dbReference type="GO" id="GO:0016987">
    <property type="term" value="F:sigma factor activity"/>
    <property type="evidence" value="ECO:0007669"/>
    <property type="project" value="UniProtKB-KW"/>
</dbReference>
<evidence type="ECO:0000256" key="3">
    <source>
        <dbReference type="ARBA" id="ARBA00023082"/>
    </source>
</evidence>